<accession>A0A812HPB1</accession>
<feature type="compositionally biased region" description="Polar residues" evidence="4">
    <location>
        <begin position="158"/>
        <end position="179"/>
    </location>
</feature>
<keyword evidence="2 3" id="KW-0040">ANK repeat</keyword>
<evidence type="ECO:0000313" key="6">
    <source>
        <dbReference type="Proteomes" id="UP000604046"/>
    </source>
</evidence>
<feature type="region of interest" description="Disordered" evidence="4">
    <location>
        <begin position="148"/>
        <end position="245"/>
    </location>
</feature>
<dbReference type="Pfam" id="PF12796">
    <property type="entry name" value="Ank_2"/>
    <property type="match status" value="1"/>
</dbReference>
<dbReference type="InterPro" id="IPR002110">
    <property type="entry name" value="Ankyrin_rpt"/>
</dbReference>
<dbReference type="OrthoDB" id="407555at2759"/>
<feature type="compositionally biased region" description="Basic and acidic residues" evidence="4">
    <location>
        <begin position="218"/>
        <end position="233"/>
    </location>
</feature>
<dbReference type="GO" id="GO:0045944">
    <property type="term" value="P:positive regulation of transcription by RNA polymerase II"/>
    <property type="evidence" value="ECO:0007669"/>
    <property type="project" value="TreeGrafter"/>
</dbReference>
<dbReference type="PANTHER" id="PTHR24193">
    <property type="entry name" value="ANKYRIN REPEAT PROTEIN"/>
    <property type="match status" value="1"/>
</dbReference>
<keyword evidence="1" id="KW-0677">Repeat</keyword>
<organism evidence="5 6">
    <name type="scientific">Symbiodinium natans</name>
    <dbReference type="NCBI Taxonomy" id="878477"/>
    <lineage>
        <taxon>Eukaryota</taxon>
        <taxon>Sar</taxon>
        <taxon>Alveolata</taxon>
        <taxon>Dinophyceae</taxon>
        <taxon>Suessiales</taxon>
        <taxon>Symbiodiniaceae</taxon>
        <taxon>Symbiodinium</taxon>
    </lineage>
</organism>
<dbReference type="GO" id="GO:0000976">
    <property type="term" value="F:transcription cis-regulatory region binding"/>
    <property type="evidence" value="ECO:0007669"/>
    <property type="project" value="TreeGrafter"/>
</dbReference>
<dbReference type="AlphaFoldDB" id="A0A812HPB1"/>
<dbReference type="SUPFAM" id="SSF48403">
    <property type="entry name" value="Ankyrin repeat"/>
    <property type="match status" value="1"/>
</dbReference>
<dbReference type="InterPro" id="IPR036770">
    <property type="entry name" value="Ankyrin_rpt-contain_sf"/>
</dbReference>
<comment type="caution">
    <text evidence="5">The sequence shown here is derived from an EMBL/GenBank/DDBJ whole genome shotgun (WGS) entry which is preliminary data.</text>
</comment>
<sequence>MLEIKCQGANLARVFSIWGSQSPWVEVELDGRPLARTRPHQGGDKYPRWDGPPFVVDPSSGQTLVFRVVISSSTVIGAHTVLCGQGEVRVSELVQRPSPLQLSLCKAGEETGVLSIQWCRSSGRFPEAGIQGGLPMDLRADTRALDPRRPAAYPQPESPQHQTGTPQHQAGTPKNQAGTPQRGFPAPGAFPPQEQRPFPPSPQAQQIQAPQPQPSNTDSRRLGLSDQGRDKAARLMSSKDSLRQVATKPFLSPHLQGRSRLTFPEFREAFLRLQEELEVVDKPNDEAMRRLFQKHSGQPDPKTGALGLGREEYEALLFRMLTFMLASGEVDAVPTQAAVGEERDKRWREEFLKKNSQRRSSVCTSSVYVSGALCVGGFAMVSWCSARRVETGLERLAGDLGSSKPEGPTTAEQLFAMYVAELGEQLDLYSSKDFVLVFSSSFIEGIAKYDQEIYPFFRPKLVDELGRGWCRLERMAKELSTRTDNSASIEIQSASYQAQAPSFAFFRAPVGTGTVDAGVPGLPLSLPKLMLNLQRVHFKELGLNPIEGLVSGFASESQDPAAFAAESFMFQNGLQAVDQRTAEGWTPICFAVLDGSPMLITALAEQRADVNDRMKQTDPPSQFGVDTPLLHMCAFLANNEALRVLLNCRADVHAKDGFSATALQWAAFSNNVEGVKVLCAAGCDPTAVNVIGHSPFTVAGAAGNVDVMKSLLPHTTKQELDNVLHAAMLQGGSSAEALSMLIDLGADVDLQQNMPLLSPLGVWFGCLSLRHRWKQSVLSTYAYHHYEATPLMCSVITGSFEATAVLLGAGARTDLRNARGCTVVDLARETSAPDYIMRALEGPGEAREKLVKDVKRLAGPANMNEVKEVHVSLGDGEIIEERL</sequence>
<protein>
    <submittedName>
        <fullName evidence="5">ANKRD17 protein</fullName>
    </submittedName>
</protein>
<evidence type="ECO:0000256" key="3">
    <source>
        <dbReference type="PROSITE-ProRule" id="PRU00023"/>
    </source>
</evidence>
<evidence type="ECO:0000256" key="4">
    <source>
        <dbReference type="SAM" id="MobiDB-lite"/>
    </source>
</evidence>
<gene>
    <name evidence="5" type="primary">ANKRD17</name>
    <name evidence="5" type="ORF">SNAT2548_LOCUS1784</name>
</gene>
<evidence type="ECO:0000256" key="2">
    <source>
        <dbReference type="ARBA" id="ARBA00023043"/>
    </source>
</evidence>
<dbReference type="Gene3D" id="1.25.40.20">
    <property type="entry name" value="Ankyrin repeat-containing domain"/>
    <property type="match status" value="2"/>
</dbReference>
<name>A0A812HPB1_9DINO</name>
<evidence type="ECO:0000256" key="1">
    <source>
        <dbReference type="ARBA" id="ARBA00022737"/>
    </source>
</evidence>
<dbReference type="GO" id="GO:0005634">
    <property type="term" value="C:nucleus"/>
    <property type="evidence" value="ECO:0007669"/>
    <property type="project" value="TreeGrafter"/>
</dbReference>
<dbReference type="PANTHER" id="PTHR24193:SF121">
    <property type="entry name" value="ADA2A-CONTAINING COMPLEX COMPONENT 3, ISOFORM D"/>
    <property type="match status" value="1"/>
</dbReference>
<dbReference type="Proteomes" id="UP000604046">
    <property type="component" value="Unassembled WGS sequence"/>
</dbReference>
<dbReference type="SMART" id="SM00248">
    <property type="entry name" value="ANK"/>
    <property type="match status" value="5"/>
</dbReference>
<reference evidence="5" key="1">
    <citation type="submission" date="2021-02" db="EMBL/GenBank/DDBJ databases">
        <authorList>
            <person name="Dougan E. K."/>
            <person name="Rhodes N."/>
            <person name="Thang M."/>
            <person name="Chan C."/>
        </authorList>
    </citation>
    <scope>NUCLEOTIDE SEQUENCE</scope>
</reference>
<keyword evidence="6" id="KW-1185">Reference proteome</keyword>
<dbReference type="EMBL" id="CAJNDS010000102">
    <property type="protein sequence ID" value="CAE6956790.1"/>
    <property type="molecule type" value="Genomic_DNA"/>
</dbReference>
<proteinExistence type="predicted"/>
<dbReference type="InterPro" id="IPR050663">
    <property type="entry name" value="Ankyrin-SOCS_Box"/>
</dbReference>
<evidence type="ECO:0000313" key="5">
    <source>
        <dbReference type="EMBL" id="CAE6956790.1"/>
    </source>
</evidence>
<dbReference type="PROSITE" id="PS50088">
    <property type="entry name" value="ANK_REPEAT"/>
    <property type="match status" value="1"/>
</dbReference>
<feature type="repeat" description="ANK" evidence="3">
    <location>
        <begin position="719"/>
        <end position="753"/>
    </location>
</feature>